<dbReference type="Proteomes" id="UP000516380">
    <property type="component" value="Chromosome"/>
</dbReference>
<keyword evidence="3" id="KW-1185">Reference proteome</keyword>
<evidence type="ECO:0000313" key="3">
    <source>
        <dbReference type="Proteomes" id="UP000516380"/>
    </source>
</evidence>
<dbReference type="AlphaFoldDB" id="A0A7G1I7Z3"/>
<keyword evidence="1" id="KW-0812">Transmembrane</keyword>
<protein>
    <submittedName>
        <fullName evidence="2">Uncharacterized protein</fullName>
    </submittedName>
</protein>
<sequence>MVAGTLVAVYGSWAVGVMMAALVAVSLVCTYLLPETTGTAFGSLI</sequence>
<evidence type="ECO:0000256" key="1">
    <source>
        <dbReference type="SAM" id="Phobius"/>
    </source>
</evidence>
<organism evidence="2 3">
    <name type="scientific">Mycobacterium kansasii</name>
    <dbReference type="NCBI Taxonomy" id="1768"/>
    <lineage>
        <taxon>Bacteria</taxon>
        <taxon>Bacillati</taxon>
        <taxon>Actinomycetota</taxon>
        <taxon>Actinomycetes</taxon>
        <taxon>Mycobacteriales</taxon>
        <taxon>Mycobacteriaceae</taxon>
        <taxon>Mycobacterium</taxon>
    </lineage>
</organism>
<reference evidence="2 3" key="1">
    <citation type="submission" date="2020-07" db="EMBL/GenBank/DDBJ databases">
        <title>Mycobacterium kansasii (former subtype) with zoonotic potential isolated from diseased indoor pet cat, Japan.</title>
        <authorList>
            <person name="Fukano H."/>
            <person name="Terazono T."/>
            <person name="Hoshino Y."/>
        </authorList>
    </citation>
    <scope>NUCLEOTIDE SEQUENCE [LARGE SCALE GENOMIC DNA]</scope>
    <source>
        <strain evidence="2 3">Kuro-I</strain>
    </source>
</reference>
<accession>A0A7G1I7Z3</accession>
<evidence type="ECO:0000313" key="2">
    <source>
        <dbReference type="EMBL" id="BCI86433.1"/>
    </source>
</evidence>
<feature type="transmembrane region" description="Helical" evidence="1">
    <location>
        <begin position="12"/>
        <end position="33"/>
    </location>
</feature>
<name>A0A7G1I7Z3_MYCKA</name>
<keyword evidence="1" id="KW-0472">Membrane</keyword>
<dbReference type="EMBL" id="AP023343">
    <property type="protein sequence ID" value="BCI86433.1"/>
    <property type="molecule type" value="Genomic_DNA"/>
</dbReference>
<gene>
    <name evidence="2" type="ORF">NIIDMKKI_16390</name>
</gene>
<keyword evidence="1" id="KW-1133">Transmembrane helix</keyword>
<proteinExistence type="predicted"/>